<feature type="chain" id="PRO_5020037249" evidence="1">
    <location>
        <begin position="18"/>
        <end position="241"/>
    </location>
</feature>
<feature type="signal peptide" evidence="1">
    <location>
        <begin position="1"/>
        <end position="17"/>
    </location>
</feature>
<accession>A0A4C1SDB9</accession>
<proteinExistence type="predicted"/>
<gene>
    <name evidence="2" type="ORF">EVAR_74239_1</name>
</gene>
<dbReference type="Proteomes" id="UP000299102">
    <property type="component" value="Unassembled WGS sequence"/>
</dbReference>
<name>A0A4C1SDB9_EUMVA</name>
<evidence type="ECO:0000313" key="2">
    <source>
        <dbReference type="EMBL" id="GBO99845.1"/>
    </source>
</evidence>
<dbReference type="EMBL" id="BGZK01000004">
    <property type="protein sequence ID" value="GBO99845.1"/>
    <property type="molecule type" value="Genomic_DNA"/>
</dbReference>
<keyword evidence="3" id="KW-1185">Reference proteome</keyword>
<protein>
    <submittedName>
        <fullName evidence="2">Uncharacterized protein</fullName>
    </submittedName>
</protein>
<organism evidence="2 3">
    <name type="scientific">Eumeta variegata</name>
    <name type="common">Bagworm moth</name>
    <name type="synonym">Eumeta japonica</name>
    <dbReference type="NCBI Taxonomy" id="151549"/>
    <lineage>
        <taxon>Eukaryota</taxon>
        <taxon>Metazoa</taxon>
        <taxon>Ecdysozoa</taxon>
        <taxon>Arthropoda</taxon>
        <taxon>Hexapoda</taxon>
        <taxon>Insecta</taxon>
        <taxon>Pterygota</taxon>
        <taxon>Neoptera</taxon>
        <taxon>Endopterygota</taxon>
        <taxon>Lepidoptera</taxon>
        <taxon>Glossata</taxon>
        <taxon>Ditrysia</taxon>
        <taxon>Tineoidea</taxon>
        <taxon>Psychidae</taxon>
        <taxon>Oiketicinae</taxon>
        <taxon>Eumeta</taxon>
    </lineage>
</organism>
<comment type="caution">
    <text evidence="2">The sequence shown here is derived from an EMBL/GenBank/DDBJ whole genome shotgun (WGS) entry which is preliminary data.</text>
</comment>
<keyword evidence="1" id="KW-0732">Signal</keyword>
<reference evidence="2 3" key="1">
    <citation type="journal article" date="2019" name="Commun. Biol.">
        <title>The bagworm genome reveals a unique fibroin gene that provides high tensile strength.</title>
        <authorList>
            <person name="Kono N."/>
            <person name="Nakamura H."/>
            <person name="Ohtoshi R."/>
            <person name="Tomita M."/>
            <person name="Numata K."/>
            <person name="Arakawa K."/>
        </authorList>
    </citation>
    <scope>NUCLEOTIDE SEQUENCE [LARGE SCALE GENOMIC DNA]</scope>
</reference>
<evidence type="ECO:0000313" key="3">
    <source>
        <dbReference type="Proteomes" id="UP000299102"/>
    </source>
</evidence>
<dbReference type="AlphaFoldDB" id="A0A4C1SDB9"/>
<evidence type="ECO:0000256" key="1">
    <source>
        <dbReference type="SAM" id="SignalP"/>
    </source>
</evidence>
<sequence length="241" mass="26446">MWVSRLVSLLRVSMVLSRAVVTLYLEGRSPVLPRILTFARGFACVIIERIRYLCRLVIGNDDVKEKFNFNIGSGLEFRAGSGLGSKAEGTGISLAVCIRLSVRSVSRGNAQRGYIPYYFHTQDEQRPPPLARPAAIEITSRGANRSPRSVDGVFVMAAKCGRIECLPEKKRRTHDTNAFTATNTEYSGTKIGIESMTEVGIEGVTEIRTVRGTGIKNEVAEVCKRERDPFYLQAGGATGKG</sequence>